<keyword evidence="4" id="KW-1185">Reference proteome</keyword>
<feature type="coiled-coil region" evidence="1">
    <location>
        <begin position="246"/>
        <end position="343"/>
    </location>
</feature>
<gene>
    <name evidence="3" type="ORF">ACHAW5_008595</name>
</gene>
<reference evidence="3 4" key="1">
    <citation type="submission" date="2024-10" db="EMBL/GenBank/DDBJ databases">
        <title>Updated reference genomes for cyclostephanoid diatoms.</title>
        <authorList>
            <person name="Roberts W.R."/>
            <person name="Alverson A.J."/>
        </authorList>
    </citation>
    <scope>NUCLEOTIDE SEQUENCE [LARGE SCALE GENOMIC DNA]</scope>
    <source>
        <strain evidence="3 4">AJA276-08</strain>
    </source>
</reference>
<dbReference type="EMBL" id="JALLAZ020001277">
    <property type="protein sequence ID" value="KAL3777576.1"/>
    <property type="molecule type" value="Genomic_DNA"/>
</dbReference>
<protein>
    <submittedName>
        <fullName evidence="3">Uncharacterized protein</fullName>
    </submittedName>
</protein>
<accession>A0ABD3NSH2</accession>
<feature type="coiled-coil region" evidence="1">
    <location>
        <begin position="382"/>
        <end position="409"/>
    </location>
</feature>
<feature type="coiled-coil region" evidence="1">
    <location>
        <begin position="929"/>
        <end position="1076"/>
    </location>
</feature>
<evidence type="ECO:0000256" key="2">
    <source>
        <dbReference type="SAM" id="MobiDB-lite"/>
    </source>
</evidence>
<comment type="caution">
    <text evidence="3">The sequence shown here is derived from an EMBL/GenBank/DDBJ whole genome shotgun (WGS) entry which is preliminary data.</text>
</comment>
<feature type="coiled-coil region" evidence="1">
    <location>
        <begin position="119"/>
        <end position="199"/>
    </location>
</feature>
<evidence type="ECO:0000313" key="4">
    <source>
        <dbReference type="Proteomes" id="UP001530315"/>
    </source>
</evidence>
<keyword evidence="1" id="KW-0175">Coiled coil</keyword>
<sequence>MDTMSHRPSSKDSKVREQRLVVEQGVRVENASAGSWERDGQSDQCQEDEFLQNHIGEIKSYLTHHTTADDYYDGDSTTTDNGPKSFAEKSNASHSMRHSLALSSSKHEIEGVKSDDIVFSELQRMKEKLSEQEEEMEGKVSVLEQELRKQEKELRDMGKRDEKFKAKETDYVSQLAADLEAYKDECAAYRDRILHKEREVAKMESLLYEERKKVLSLESENKILLNVADDNVCNSMDYDRARTLELTAYREQCDKYRQHVLELTRNALTAEEALEATGHVALAYEEEKKSLLAQLEQVNSINISHEATCECLRSKLENEESKTKTLEAELSTLKLRCDAAQTDVVDAKRKADEDRKLMSILESENAALLQKLNDSNTSLEKLQTIANQCHQTEEENNLLRKRNDELLAKQIEMSNEVHDARGISSNFTRLQKIMSENECYISKLQDDLSKARAVHLESLQTTRQKYSDEIDALTKKLTCEKQSRRMAEIKNNELEDKFLSIERKLSDLQSVGTHQTKAQDDQVMRLMQHADDLRKKNAECRDEYASLEREMSDKNHANECIIKELQSKLTLIEGVNSKMSEDLANVNMEVLLVRESKMKEVDELIQIIREKDCALLTLRSEISEVDAVKASDTERLKGIIQRIEQDLEVAKSSNSSLKKRLYKIKQHSFDVMNSMRIEKMTLLSDVQSLILNERVALMKQAKEIAYAYGRKVESRLLACSMTHSVAMSAINLEKSDIECLLQTESEKRHNLEKSLERTRNENQALVDILDSACVKLSAKNKDSLVDSIDEFLLDRSETTLQIRTLEVDMKSLASHNAHLEYEKDKLFNQLEDKQVKVRELESELDGVRDGLRNQKEEYTSLEEKLQELIKESECVQDQMKKAFDDERSSQDKIVAKIISEKEEAVLCQRDLRTKLNSQSEEIAVRDSQLLEVQAKLDESRQERDDLCAKYEDSREQIASLLDKALNSKDHANNLMAHYMEIEDDLRRQLQSVQDEKVGLERRLTIVQRESDRSLGNLCREKHSLTSTLESKEDSLLALQEHIEDLRKSKKESQEKIDELIKEVNYLKQSNREMYEQYEVVCSERDQLYNKAEKLISFMENSVSTRDVTVDELNSEMANMVETSQKHVDTMETLQDKIHHITADREHLSCTVGILESYHEANDATIKNLKTALEEERLSQKKKLDSLHGEIARMATEKDTSAQQIKDLTSKVAELEAYNESEIQMMKLSIEAEKLVHSNAMAEAQSVFDSELEHHQTKAQTLMKEVKKLHETIAEKDDQILQLKASLKDSLEEALRLGSKITSEQAKLLEVTHTMSNFEEENFKLKQSLEQSQSEVDGIATVLSSQELEQYDLKLSLENKEKIAIETMNKLNHFQLKLARAEQERDTLSKGADAKITRLKNELSLLEKTKQEKEKSLLRQLARSEQERDAQSEAAHAEITRLKNDLSSLEKMQQEKEKYLMSQIVALKEDRELGDSNDHLYRELLSKLDDKETYYNSRIRSMMNDIDSLNEEIKSLTEENNRLFHVNEGIIADYESLAVEKNMLSLANDHILFENSRLLENAKLSAKEGDELSTKSGASRADHLNRTASELEATILAIKKHHSNTVKRLQGELDDARSRLKKYQQKVKDLTVLIEENAFVIEALHRKLRGKKCNQNSAGAPLHLTRSRDNSLVSE</sequence>
<feature type="coiled-coil region" evidence="1">
    <location>
        <begin position="456"/>
        <end position="557"/>
    </location>
</feature>
<feature type="region of interest" description="Disordered" evidence="2">
    <location>
        <begin position="73"/>
        <end position="93"/>
    </location>
</feature>
<feature type="coiled-coil region" evidence="1">
    <location>
        <begin position="1598"/>
        <end position="1632"/>
    </location>
</feature>
<dbReference type="Proteomes" id="UP001530315">
    <property type="component" value="Unassembled WGS sequence"/>
</dbReference>
<feature type="coiled-coil region" evidence="1">
    <location>
        <begin position="741"/>
        <end position="768"/>
    </location>
</feature>
<feature type="coiled-coil region" evidence="1">
    <location>
        <begin position="1498"/>
        <end position="1525"/>
    </location>
</feature>
<organism evidence="3 4">
    <name type="scientific">Stephanodiscus triporus</name>
    <dbReference type="NCBI Taxonomy" id="2934178"/>
    <lineage>
        <taxon>Eukaryota</taxon>
        <taxon>Sar</taxon>
        <taxon>Stramenopiles</taxon>
        <taxon>Ochrophyta</taxon>
        <taxon>Bacillariophyta</taxon>
        <taxon>Coscinodiscophyceae</taxon>
        <taxon>Thalassiosirophycidae</taxon>
        <taxon>Stephanodiscales</taxon>
        <taxon>Stephanodiscaceae</taxon>
        <taxon>Stephanodiscus</taxon>
    </lineage>
</organism>
<proteinExistence type="predicted"/>
<feature type="region of interest" description="Disordered" evidence="2">
    <location>
        <begin position="1"/>
        <end position="44"/>
    </location>
</feature>
<dbReference type="PANTHER" id="PTHR46753:SF2">
    <property type="entry name" value="FYVE AND COILED-COIL DOMAIN-CONTAINING PROTEIN 1"/>
    <property type="match status" value="1"/>
</dbReference>
<feature type="coiled-coil region" evidence="1">
    <location>
        <begin position="1251"/>
        <end position="1334"/>
    </location>
</feature>
<evidence type="ECO:0000313" key="3">
    <source>
        <dbReference type="EMBL" id="KAL3777576.1"/>
    </source>
</evidence>
<evidence type="ECO:0000256" key="1">
    <source>
        <dbReference type="SAM" id="Coils"/>
    </source>
</evidence>
<feature type="coiled-coil region" evidence="1">
    <location>
        <begin position="1363"/>
        <end position="1451"/>
    </location>
</feature>
<feature type="region of interest" description="Disordered" evidence="2">
    <location>
        <begin position="1652"/>
        <end position="1674"/>
    </location>
</feature>
<feature type="coiled-coil region" evidence="1">
    <location>
        <begin position="823"/>
        <end position="885"/>
    </location>
</feature>
<feature type="compositionally biased region" description="Basic and acidic residues" evidence="2">
    <location>
        <begin position="9"/>
        <end position="20"/>
    </location>
</feature>
<dbReference type="PANTHER" id="PTHR46753">
    <property type="entry name" value="FYVE AND COILED-COIL DOMAIN-CONTAINING PROTEIN 1"/>
    <property type="match status" value="1"/>
</dbReference>
<name>A0ABD3NSH2_9STRA</name>